<dbReference type="EMBL" id="CP099421">
    <property type="protein sequence ID" value="USW52157.1"/>
    <property type="molecule type" value="Genomic_DNA"/>
</dbReference>
<dbReference type="SMART" id="SM01149">
    <property type="entry name" value="DUF1237"/>
    <property type="match status" value="1"/>
</dbReference>
<dbReference type="AlphaFoldDB" id="A0A9Q9EJG4"/>
<feature type="chain" id="PRO_5040145462" evidence="2">
    <location>
        <begin position="20"/>
        <end position="625"/>
    </location>
</feature>
<sequence>MHWLRKSEGLLALLATTRAVTPDKKADKDLQSPCQLYGYTSQSAKPPLTNGVYKLPSMRPAEHCRTFRSQEVEDAIKETVALISDPDLAQLFTNAFPNTLDTTIAWTGSAADNPDELLAFIITGDIPAMWLRDSANQLQSYAPLLKASTEKDSLASLFRGAINLQARYLRMNPYCQAFQPPKESGRGPERNWAYSGQYNVTPEYDPKEVFECKWELDSHAAFLQLSDTYFRQTGDVDFFKQFRWVETVELIMEVARNMTEQTTYEDDGRTKNSTYTFSEYMNGGTGSPLRGGTGLIKSFFRPSDDATLYQFFIPGNMQSAVYLNATAEIAEKVGRRDLAGRMREQAKSVREAIERYGVVKTEEHGEVYAFEVDGYGGVNLMDDANSPSLLSSAYFGYTDREDPIYQNTRARILSTWNPYWAHGPVLSAVGGPHGGPVNGWPMAVIMRILTSEDDAEITQQLYQLVSSTDGLGLIHESVNAHNQSQWTRSWFAWANGLFGQAVYDLKERKPEILKQSFQDLGRAKDDVGDVRYEPKLRGGDAGSRSGFTERPVIQTVPVKAHSLEHVDEQHAELLEDDHHGMGSLRLKESSMTWFWFAVSILVVGSAVLAVRSVFSRRRPWTGKAQ</sequence>
<feature type="signal peptide" evidence="2">
    <location>
        <begin position="1"/>
        <end position="19"/>
    </location>
</feature>
<keyword evidence="4" id="KW-1185">Reference proteome</keyword>
<gene>
    <name evidence="3" type="ORF">Slin15195_G054760</name>
</gene>
<keyword evidence="3" id="KW-0378">Hydrolase</keyword>
<dbReference type="OrthoDB" id="7771656at2759"/>
<accession>A0A9Q9EJG4</accession>
<dbReference type="PANTHER" id="PTHR31047:SF1">
    <property type="entry name" value="DUF1237 DOMAIN-CONTAINING PROTEIN"/>
    <property type="match status" value="1"/>
</dbReference>
<evidence type="ECO:0000313" key="4">
    <source>
        <dbReference type="Proteomes" id="UP001056384"/>
    </source>
</evidence>
<feature type="transmembrane region" description="Helical" evidence="1">
    <location>
        <begin position="593"/>
        <end position="614"/>
    </location>
</feature>
<dbReference type="Gene3D" id="1.50.10.10">
    <property type="match status" value="1"/>
</dbReference>
<dbReference type="GO" id="GO:0016798">
    <property type="term" value="F:hydrolase activity, acting on glycosyl bonds"/>
    <property type="evidence" value="ECO:0007669"/>
    <property type="project" value="UniProtKB-KW"/>
</dbReference>
<keyword evidence="2" id="KW-0732">Signal</keyword>
<dbReference type="InterPro" id="IPR008313">
    <property type="entry name" value="GH125"/>
</dbReference>
<evidence type="ECO:0000256" key="2">
    <source>
        <dbReference type="SAM" id="SignalP"/>
    </source>
</evidence>
<dbReference type="GO" id="GO:0005975">
    <property type="term" value="P:carbohydrate metabolic process"/>
    <property type="evidence" value="ECO:0007669"/>
    <property type="project" value="InterPro"/>
</dbReference>
<dbReference type="InterPro" id="IPR008928">
    <property type="entry name" value="6-hairpin_glycosidase_sf"/>
</dbReference>
<keyword evidence="1" id="KW-0812">Transmembrane</keyword>
<name>A0A9Q9EJG4_9PEZI</name>
<keyword evidence="3" id="KW-0326">Glycosidase</keyword>
<dbReference type="SUPFAM" id="SSF48208">
    <property type="entry name" value="Six-hairpin glycosidases"/>
    <property type="match status" value="1"/>
</dbReference>
<keyword evidence="1" id="KW-1133">Transmembrane helix</keyword>
<organism evidence="3 4">
    <name type="scientific">Septoria linicola</name>
    <dbReference type="NCBI Taxonomy" id="215465"/>
    <lineage>
        <taxon>Eukaryota</taxon>
        <taxon>Fungi</taxon>
        <taxon>Dikarya</taxon>
        <taxon>Ascomycota</taxon>
        <taxon>Pezizomycotina</taxon>
        <taxon>Dothideomycetes</taxon>
        <taxon>Dothideomycetidae</taxon>
        <taxon>Mycosphaerellales</taxon>
        <taxon>Mycosphaerellaceae</taxon>
        <taxon>Septoria</taxon>
    </lineage>
</organism>
<dbReference type="PANTHER" id="PTHR31047">
    <property type="entry name" value="MEIOTICALLY UP-REGULATED GENE 157 PROTEIN"/>
    <property type="match status" value="1"/>
</dbReference>
<proteinExistence type="predicted"/>
<evidence type="ECO:0000256" key="1">
    <source>
        <dbReference type="SAM" id="Phobius"/>
    </source>
</evidence>
<dbReference type="InterPro" id="IPR012341">
    <property type="entry name" value="6hp_glycosidase-like_sf"/>
</dbReference>
<reference evidence="3" key="1">
    <citation type="submission" date="2022-06" db="EMBL/GenBank/DDBJ databases">
        <title>Complete genome sequences of two strains of the flax pathogen Septoria linicola.</title>
        <authorList>
            <person name="Lapalu N."/>
            <person name="Simon A."/>
            <person name="Demenou B."/>
            <person name="Paumier D."/>
            <person name="Guillot M.-P."/>
            <person name="Gout L."/>
            <person name="Valade R."/>
        </authorList>
    </citation>
    <scope>NUCLEOTIDE SEQUENCE</scope>
    <source>
        <strain evidence="3">SE15195</strain>
    </source>
</reference>
<dbReference type="Pfam" id="PF06824">
    <property type="entry name" value="Glyco_hydro_125"/>
    <property type="match status" value="1"/>
</dbReference>
<protein>
    <submittedName>
        <fullName evidence="3">Metal-independent alpha-mannosidase, six-hairpin glycosidase superfamily</fullName>
    </submittedName>
</protein>
<keyword evidence="1" id="KW-0472">Membrane</keyword>
<evidence type="ECO:0000313" key="3">
    <source>
        <dbReference type="EMBL" id="USW52157.1"/>
    </source>
</evidence>
<dbReference type="Proteomes" id="UP001056384">
    <property type="component" value="Chromosome 4"/>
</dbReference>